<dbReference type="InterPro" id="IPR006260">
    <property type="entry name" value="TonB/TolA_C"/>
</dbReference>
<dbReference type="Pfam" id="PF04389">
    <property type="entry name" value="Peptidase_M28"/>
    <property type="match status" value="1"/>
</dbReference>
<keyword evidence="4" id="KW-1003">Cell membrane</keyword>
<keyword evidence="7" id="KW-0653">Protein transport</keyword>
<dbReference type="GO" id="GO:0015031">
    <property type="term" value="P:protein transport"/>
    <property type="evidence" value="ECO:0007669"/>
    <property type="project" value="UniProtKB-KW"/>
</dbReference>
<evidence type="ECO:0000256" key="9">
    <source>
        <dbReference type="ARBA" id="ARBA00023136"/>
    </source>
</evidence>
<comment type="caution">
    <text evidence="11">The sequence shown here is derived from an EMBL/GenBank/DDBJ whole genome shotgun (WGS) entry which is preliminary data.</text>
</comment>
<dbReference type="GO" id="GO:0031992">
    <property type="term" value="F:energy transducer activity"/>
    <property type="evidence" value="ECO:0007669"/>
    <property type="project" value="TreeGrafter"/>
</dbReference>
<gene>
    <name evidence="11" type="ORF">IAC23_03275</name>
</gene>
<evidence type="ECO:0000256" key="8">
    <source>
        <dbReference type="ARBA" id="ARBA00022989"/>
    </source>
</evidence>
<evidence type="ECO:0000313" key="11">
    <source>
        <dbReference type="EMBL" id="MBO8444703.1"/>
    </source>
</evidence>
<keyword evidence="5" id="KW-0997">Cell inner membrane</keyword>
<dbReference type="InterPro" id="IPR007484">
    <property type="entry name" value="Peptidase_M28"/>
</dbReference>
<dbReference type="InterPro" id="IPR037682">
    <property type="entry name" value="TonB_C"/>
</dbReference>
<dbReference type="NCBIfam" id="TIGR01352">
    <property type="entry name" value="tonB_Cterm"/>
    <property type="match status" value="1"/>
</dbReference>
<dbReference type="InterPro" id="IPR051045">
    <property type="entry name" value="TonB-dependent_transducer"/>
</dbReference>
<dbReference type="PROSITE" id="PS52015">
    <property type="entry name" value="TONB_CTD"/>
    <property type="match status" value="1"/>
</dbReference>
<organism evidence="11 12">
    <name type="scientific">Candidatus Cryptobacteroides merdavium</name>
    <dbReference type="NCBI Taxonomy" id="2840769"/>
    <lineage>
        <taxon>Bacteria</taxon>
        <taxon>Pseudomonadati</taxon>
        <taxon>Bacteroidota</taxon>
        <taxon>Bacteroidia</taxon>
        <taxon>Bacteroidales</taxon>
        <taxon>Candidatus Cryptobacteroides</taxon>
    </lineage>
</organism>
<evidence type="ECO:0000256" key="2">
    <source>
        <dbReference type="ARBA" id="ARBA00006555"/>
    </source>
</evidence>
<evidence type="ECO:0000256" key="3">
    <source>
        <dbReference type="ARBA" id="ARBA00022448"/>
    </source>
</evidence>
<evidence type="ECO:0000256" key="4">
    <source>
        <dbReference type="ARBA" id="ARBA00022475"/>
    </source>
</evidence>
<accession>A0A9D9EBS9</accession>
<keyword evidence="9" id="KW-0472">Membrane</keyword>
<evidence type="ECO:0000256" key="5">
    <source>
        <dbReference type="ARBA" id="ARBA00022519"/>
    </source>
</evidence>
<evidence type="ECO:0000313" key="12">
    <source>
        <dbReference type="Proteomes" id="UP000823619"/>
    </source>
</evidence>
<dbReference type="GO" id="GO:0055085">
    <property type="term" value="P:transmembrane transport"/>
    <property type="evidence" value="ECO:0007669"/>
    <property type="project" value="InterPro"/>
</dbReference>
<dbReference type="PANTHER" id="PTHR33446">
    <property type="entry name" value="PROTEIN TONB-RELATED"/>
    <property type="match status" value="1"/>
</dbReference>
<evidence type="ECO:0000259" key="10">
    <source>
        <dbReference type="PROSITE" id="PS52015"/>
    </source>
</evidence>
<feature type="domain" description="TonB C-terminal" evidence="10">
    <location>
        <begin position="353"/>
        <end position="449"/>
    </location>
</feature>
<dbReference type="Proteomes" id="UP000823619">
    <property type="component" value="Unassembled WGS sequence"/>
</dbReference>
<proteinExistence type="inferred from homology"/>
<dbReference type="PANTHER" id="PTHR33446:SF2">
    <property type="entry name" value="PROTEIN TONB"/>
    <property type="match status" value="1"/>
</dbReference>
<comment type="similarity">
    <text evidence="2">Belongs to the TonB family.</text>
</comment>
<name>A0A9D9EBS9_9BACT</name>
<dbReference type="EMBL" id="JADIMO010000035">
    <property type="protein sequence ID" value="MBO8444703.1"/>
    <property type="molecule type" value="Genomic_DNA"/>
</dbReference>
<comment type="subcellular location">
    <subcellularLocation>
        <location evidence="1">Cell inner membrane</location>
        <topology evidence="1">Single-pass membrane protein</topology>
        <orientation evidence="1">Periplasmic side</orientation>
    </subcellularLocation>
</comment>
<dbReference type="SUPFAM" id="SSF74653">
    <property type="entry name" value="TolA/TonB C-terminal domain"/>
    <property type="match status" value="1"/>
</dbReference>
<protein>
    <submittedName>
        <fullName evidence="11">TonB family protein</fullName>
    </submittedName>
</protein>
<keyword evidence="3" id="KW-0813">Transport</keyword>
<sequence>MRVWYRLAAVVSIVLLVPFVSDAQYRSGGGYSDLYDSETVAALKKHIGFLASASLEGRKAGSEGEKAAAEYVYSCLKEYGVDMLCPETGDEFGISKDGADTLTSRNVLGFIQGYDKDLRNRYIVVGARLDNLGTNTMTVNGNVSEQIYYGANGNASGLAMMMELARKVSTNSILFRRSVLFVAFGASSETYAGAWYFLNRSFSDVSNIDAMINLDMVGTGEQGFYAYTASNADINTVISSISRDLHPVQPEVVSYEIYPSDNRAFYSKEIPSVMFTTGQYPEHNTPRDTWSIIDYEMMERELEYVYNFTEAIANTGLQLSFRPSEVPKRGPSYDDVVPYYDCDQKPMFLNSTDPRQFLTKWVYQYLKYPKEAVEDGIQGRVLVDFVIDKDGNVTDVRVIRSADPLLDAEAIRVVSASPKWRPGRMNGNKVRTSMTIPVEFRLEKKGAFGINGREIKNDR</sequence>
<keyword evidence="8" id="KW-1133">Transmembrane helix</keyword>
<dbReference type="GO" id="GO:0098797">
    <property type="term" value="C:plasma membrane protein complex"/>
    <property type="evidence" value="ECO:0007669"/>
    <property type="project" value="TreeGrafter"/>
</dbReference>
<keyword evidence="6" id="KW-0812">Transmembrane</keyword>
<dbReference type="SUPFAM" id="SSF53187">
    <property type="entry name" value="Zn-dependent exopeptidases"/>
    <property type="match status" value="1"/>
</dbReference>
<reference evidence="11" key="1">
    <citation type="submission" date="2020-10" db="EMBL/GenBank/DDBJ databases">
        <authorList>
            <person name="Gilroy R."/>
        </authorList>
    </citation>
    <scope>NUCLEOTIDE SEQUENCE</scope>
    <source>
        <strain evidence="11">D5-748</strain>
    </source>
</reference>
<dbReference type="AlphaFoldDB" id="A0A9D9EBS9"/>
<reference evidence="11" key="2">
    <citation type="journal article" date="2021" name="PeerJ">
        <title>Extensive microbial diversity within the chicken gut microbiome revealed by metagenomics and culture.</title>
        <authorList>
            <person name="Gilroy R."/>
            <person name="Ravi A."/>
            <person name="Getino M."/>
            <person name="Pursley I."/>
            <person name="Horton D.L."/>
            <person name="Alikhan N.F."/>
            <person name="Baker D."/>
            <person name="Gharbi K."/>
            <person name="Hall N."/>
            <person name="Watson M."/>
            <person name="Adriaenssens E.M."/>
            <person name="Foster-Nyarko E."/>
            <person name="Jarju S."/>
            <person name="Secka A."/>
            <person name="Antonio M."/>
            <person name="Oren A."/>
            <person name="Chaudhuri R.R."/>
            <person name="La Ragione R."/>
            <person name="Hildebrand F."/>
            <person name="Pallen M.J."/>
        </authorList>
    </citation>
    <scope>NUCLEOTIDE SEQUENCE</scope>
    <source>
        <strain evidence="11">D5-748</strain>
    </source>
</reference>
<dbReference type="Pfam" id="PF03544">
    <property type="entry name" value="TonB_C"/>
    <property type="match status" value="1"/>
</dbReference>
<evidence type="ECO:0000256" key="1">
    <source>
        <dbReference type="ARBA" id="ARBA00004383"/>
    </source>
</evidence>
<evidence type="ECO:0000256" key="7">
    <source>
        <dbReference type="ARBA" id="ARBA00022927"/>
    </source>
</evidence>
<dbReference type="Gene3D" id="3.40.630.10">
    <property type="entry name" value="Zn peptidases"/>
    <property type="match status" value="1"/>
</dbReference>
<evidence type="ECO:0000256" key="6">
    <source>
        <dbReference type="ARBA" id="ARBA00022692"/>
    </source>
</evidence>
<dbReference type="Gene3D" id="3.30.1150.10">
    <property type="match status" value="1"/>
</dbReference>